<dbReference type="InterPro" id="IPR001680">
    <property type="entry name" value="WD40_rpt"/>
</dbReference>
<keyword evidence="6" id="KW-1185">Reference proteome</keyword>
<dbReference type="PANTHER" id="PTHR22838">
    <property type="entry name" value="WD REPEAT PROTEIN 26-RELATED"/>
    <property type="match status" value="1"/>
</dbReference>
<feature type="compositionally biased region" description="Basic residues" evidence="4">
    <location>
        <begin position="649"/>
        <end position="661"/>
    </location>
</feature>
<sequence>MSLTSIIKREKRKRQEEISHAIKKKLKNCNMSISFKSNQQNEYACSSFITKNVSTNENINNFIIEDNNKEKLNSHSETKEINDMLMHENNIIYENNDLNFINKNESRYYLNTYEEENRNKNIKKKNVRKKNCLKNDKDINKLKGRKKKINVNERNGKKNNNNDFIWEGLLKKDVILLLLQAIKNMGYKKSAKSLELESGIELEQPLVKEMHKNVLLGKWKNAIFNLKKLNISKKLMKAIKFLIYEQCFIEYLYNGKHFAALRCLRGKLAKCCFDEDTYKRLHDCTTFFMYLNNKELEKKHKTNFKSSRKILFEKINRLLPEYIMLPPRRLAILLHQSLKYQVDNCLFHNNFSEMKLVKNLLKKKGKKKYDKLYDCNGYKTNKIKCNNKNRGEKKLESTKLSLCKKKSSDLEKNSNKYNYTKCSGTKSSTDQKIHNSFKDSNFVKDENIYDKKSESSLSSNELKKTRIEQDDNNLIHKNSTLRNDESFQGNEFNITINESLKKSTKRKNTLFSYNEEQNDLLISKVNSHEVRDVLNNSTSYHNERKKRNMKYNMNEQIISIKKTINNENNIEKESSTEGKNSNVLNTYEFNDITQSEEKKIKNNKMIEYTKEVSSQGNCKTETYMKTYKKEDEKEYDSILNKQKNEIKKEKQKRKSKNKQSKSHNSVPYDNHNISSFSLLKNHECKKIKLPYYCIKILQGHKDEVWYVSVSSNGKYIASSSKDKSILLWNGLYPFNKLREWNGHIDGVSYIIWSHNSRYLVSGSNDSNIIIWSPKSNKKKLSLSMHSGPITSICWSKDDSVIVSSAFDKKIFCTKLSEDLKSFSILYAWSFSTRIQNFVFTSNDKYLIVVASDKNVRVIDYNLKKELYTLPEFDTITSVCASNLYNHILVNIADQRPTVKLWDVKYRYIIQTYRGHKQGRFIVHSTFGGKNENYVISGSEDSLIYIWHKTKGYLLDVINGHASTVSIAIWPISYSKFPYMISASDDHTLMIWNVSPTINKTRNEKKKKKKKFIHPFLRELCKHHSLKNKE</sequence>
<keyword evidence="1 3" id="KW-0853">WD repeat</keyword>
<feature type="region of interest" description="Disordered" evidence="4">
    <location>
        <begin position="642"/>
        <end position="669"/>
    </location>
</feature>
<dbReference type="RefSeq" id="XP_028533481.1">
    <property type="nucleotide sequence ID" value="XM_028677053.1"/>
</dbReference>
<dbReference type="Pfam" id="PF23627">
    <property type="entry name" value="LisH_WDR26"/>
    <property type="match status" value="1"/>
</dbReference>
<dbReference type="PANTHER" id="PTHR22838:SF0">
    <property type="entry name" value="WD REPEAT-CONTAINING PROTEIN 26"/>
    <property type="match status" value="1"/>
</dbReference>
<dbReference type="PROSITE" id="PS50896">
    <property type="entry name" value="LISH"/>
    <property type="match status" value="1"/>
</dbReference>
<evidence type="ECO:0000313" key="5">
    <source>
        <dbReference type="EMBL" id="CRH00478.1"/>
    </source>
</evidence>
<feature type="repeat" description="WD" evidence="3">
    <location>
        <begin position="740"/>
        <end position="781"/>
    </location>
</feature>
<gene>
    <name evidence="5" type="ORF">PRELSG_1013200</name>
</gene>
<dbReference type="SUPFAM" id="SSF50978">
    <property type="entry name" value="WD40 repeat-like"/>
    <property type="match status" value="1"/>
</dbReference>
<dbReference type="Pfam" id="PF00400">
    <property type="entry name" value="WD40"/>
    <property type="match status" value="5"/>
</dbReference>
<reference evidence="5 6" key="1">
    <citation type="submission" date="2015-04" db="EMBL/GenBank/DDBJ databases">
        <authorList>
            <consortium name="Pathogen Informatics"/>
        </authorList>
    </citation>
    <scope>NUCLEOTIDE SEQUENCE [LARGE SCALE GENOMIC DNA]</scope>
    <source>
        <strain evidence="5 6">SGS1</strain>
    </source>
</reference>
<dbReference type="OMA" id="CLFHNNF"/>
<dbReference type="InterPro" id="IPR019775">
    <property type="entry name" value="WD40_repeat_CS"/>
</dbReference>
<protein>
    <submittedName>
        <fullName evidence="5">WD-repeat protein, putative</fullName>
    </submittedName>
</protein>
<name>A0A1J1H6A8_PLARL</name>
<dbReference type="GeneID" id="39736598"/>
<evidence type="ECO:0000313" key="6">
    <source>
        <dbReference type="Proteomes" id="UP000220158"/>
    </source>
</evidence>
<dbReference type="Proteomes" id="UP000220158">
    <property type="component" value="Chromosome 10"/>
</dbReference>
<dbReference type="SMART" id="SM00320">
    <property type="entry name" value="WD40"/>
    <property type="match status" value="7"/>
</dbReference>
<dbReference type="InterPro" id="IPR006594">
    <property type="entry name" value="LisH"/>
</dbReference>
<evidence type="ECO:0000256" key="2">
    <source>
        <dbReference type="ARBA" id="ARBA00022737"/>
    </source>
</evidence>
<dbReference type="InterPro" id="IPR015943">
    <property type="entry name" value="WD40/YVTN_repeat-like_dom_sf"/>
</dbReference>
<evidence type="ECO:0000256" key="4">
    <source>
        <dbReference type="SAM" id="MobiDB-lite"/>
    </source>
</evidence>
<proteinExistence type="predicted"/>
<dbReference type="CDD" id="cd00200">
    <property type="entry name" value="WD40"/>
    <property type="match status" value="1"/>
</dbReference>
<dbReference type="Gene3D" id="2.130.10.10">
    <property type="entry name" value="YVTN repeat-like/Quinoprotein amine dehydrogenase"/>
    <property type="match status" value="1"/>
</dbReference>
<dbReference type="PROSITE" id="PS50082">
    <property type="entry name" value="WD_REPEATS_2"/>
    <property type="match status" value="2"/>
</dbReference>
<feature type="repeat" description="WD" evidence="3">
    <location>
        <begin position="697"/>
        <end position="729"/>
    </location>
</feature>
<organism evidence="5 6">
    <name type="scientific">Plasmodium relictum</name>
    <dbReference type="NCBI Taxonomy" id="85471"/>
    <lineage>
        <taxon>Eukaryota</taxon>
        <taxon>Sar</taxon>
        <taxon>Alveolata</taxon>
        <taxon>Apicomplexa</taxon>
        <taxon>Aconoidasida</taxon>
        <taxon>Haemosporida</taxon>
        <taxon>Plasmodiidae</taxon>
        <taxon>Plasmodium</taxon>
        <taxon>Plasmodium (Haemamoeba)</taxon>
    </lineage>
</organism>
<dbReference type="InterPro" id="IPR051350">
    <property type="entry name" value="WD_repeat-ST_regulator"/>
</dbReference>
<dbReference type="OrthoDB" id="972532at2759"/>
<dbReference type="VEuPathDB" id="PlasmoDB:PRELSG_1013200"/>
<dbReference type="KEGG" id="prel:PRELSG_1013200"/>
<dbReference type="PROSITE" id="PS50294">
    <property type="entry name" value="WD_REPEATS_REGION"/>
    <property type="match status" value="2"/>
</dbReference>
<evidence type="ECO:0000256" key="3">
    <source>
        <dbReference type="PROSITE-ProRule" id="PRU00221"/>
    </source>
</evidence>
<dbReference type="EMBL" id="LN835305">
    <property type="protein sequence ID" value="CRH00478.1"/>
    <property type="molecule type" value="Genomic_DNA"/>
</dbReference>
<keyword evidence="2" id="KW-0677">Repeat</keyword>
<accession>A0A1J1H6A8</accession>
<dbReference type="PROSITE" id="PS00678">
    <property type="entry name" value="WD_REPEATS_1"/>
    <property type="match status" value="1"/>
</dbReference>
<dbReference type="AlphaFoldDB" id="A0A1J1H6A8"/>
<evidence type="ECO:0000256" key="1">
    <source>
        <dbReference type="ARBA" id="ARBA00022574"/>
    </source>
</evidence>
<dbReference type="InterPro" id="IPR036322">
    <property type="entry name" value="WD40_repeat_dom_sf"/>
</dbReference>